<dbReference type="GO" id="GO:0020037">
    <property type="term" value="F:heme binding"/>
    <property type="evidence" value="ECO:0007669"/>
    <property type="project" value="InterPro"/>
</dbReference>
<protein>
    <submittedName>
        <fullName evidence="1">Uncharacterized protein</fullName>
    </submittedName>
</protein>
<dbReference type="GO" id="GO:0016020">
    <property type="term" value="C:membrane"/>
    <property type="evidence" value="ECO:0007669"/>
    <property type="project" value="InterPro"/>
</dbReference>
<sequence>MRTNGMSLHKLPLFVWAIFVTAILLLLTLPVLAGTLLLCQLKIWLYAGNSCFYQDNPQETKSLLMFLGSSETIRQSISIIKFKQSCERKYSTVFNIPNKNF</sequence>
<dbReference type="PANTHER" id="PTHR10422">
    <property type="entry name" value="CYTOCHROME C OXIDASE SUBUNIT 1"/>
    <property type="match status" value="1"/>
</dbReference>
<dbReference type="Gene3D" id="1.20.210.10">
    <property type="entry name" value="Cytochrome c oxidase-like, subunit I domain"/>
    <property type="match status" value="1"/>
</dbReference>
<dbReference type="PANTHER" id="PTHR10422:SF18">
    <property type="entry name" value="CYTOCHROME C OXIDASE SUBUNIT 1"/>
    <property type="match status" value="1"/>
</dbReference>
<accession>A0A0C9SPM5</accession>
<evidence type="ECO:0000313" key="1">
    <source>
        <dbReference type="EMBL" id="KII82777.1"/>
    </source>
</evidence>
<dbReference type="GO" id="GO:0004129">
    <property type="term" value="F:cytochrome-c oxidase activity"/>
    <property type="evidence" value="ECO:0007669"/>
    <property type="project" value="InterPro"/>
</dbReference>
<reference evidence="1 2" key="1">
    <citation type="submission" date="2014-06" db="EMBL/GenBank/DDBJ databases">
        <title>Evolutionary Origins and Diversification of the Mycorrhizal Mutualists.</title>
        <authorList>
            <consortium name="DOE Joint Genome Institute"/>
            <consortium name="Mycorrhizal Genomics Consortium"/>
            <person name="Kohler A."/>
            <person name="Kuo A."/>
            <person name="Nagy L.G."/>
            <person name="Floudas D."/>
            <person name="Copeland A."/>
            <person name="Barry K.W."/>
            <person name="Cichocki N."/>
            <person name="Veneault-Fourrey C."/>
            <person name="LaButti K."/>
            <person name="Lindquist E.A."/>
            <person name="Lipzen A."/>
            <person name="Lundell T."/>
            <person name="Morin E."/>
            <person name="Murat C."/>
            <person name="Riley R."/>
            <person name="Ohm R."/>
            <person name="Sun H."/>
            <person name="Tunlid A."/>
            <person name="Henrissat B."/>
            <person name="Grigoriev I.V."/>
            <person name="Hibbett D.S."/>
            <person name="Martin F."/>
        </authorList>
    </citation>
    <scope>NUCLEOTIDE SEQUENCE [LARGE SCALE GENOMIC DNA]</scope>
    <source>
        <strain evidence="1 2">FD-325 SS-3</strain>
    </source>
</reference>
<dbReference type="GO" id="GO:0015990">
    <property type="term" value="P:electron transport coupled proton transport"/>
    <property type="evidence" value="ECO:0007669"/>
    <property type="project" value="TreeGrafter"/>
</dbReference>
<dbReference type="Proteomes" id="UP000053263">
    <property type="component" value="Unassembled WGS sequence"/>
</dbReference>
<dbReference type="HOGENOM" id="CLU_2298412_0_0_1"/>
<proteinExistence type="predicted"/>
<evidence type="ECO:0000313" key="2">
    <source>
        <dbReference type="Proteomes" id="UP000053263"/>
    </source>
</evidence>
<keyword evidence="2" id="KW-1185">Reference proteome</keyword>
<organism evidence="1 2">
    <name type="scientific">Plicaturopsis crispa FD-325 SS-3</name>
    <dbReference type="NCBI Taxonomy" id="944288"/>
    <lineage>
        <taxon>Eukaryota</taxon>
        <taxon>Fungi</taxon>
        <taxon>Dikarya</taxon>
        <taxon>Basidiomycota</taxon>
        <taxon>Agaricomycotina</taxon>
        <taxon>Agaricomycetes</taxon>
        <taxon>Agaricomycetidae</taxon>
        <taxon>Amylocorticiales</taxon>
        <taxon>Amylocorticiaceae</taxon>
        <taxon>Plicatura</taxon>
        <taxon>Plicaturopsis crispa</taxon>
    </lineage>
</organism>
<gene>
    <name evidence="1" type="ORF">PLICRDRAFT_664652</name>
</gene>
<dbReference type="OrthoDB" id="3343429at2759"/>
<dbReference type="InterPro" id="IPR036927">
    <property type="entry name" value="Cyt_c_oxase-like_su1_sf"/>
</dbReference>
<dbReference type="SUPFAM" id="SSF81442">
    <property type="entry name" value="Cytochrome c oxidase subunit I-like"/>
    <property type="match status" value="1"/>
</dbReference>
<dbReference type="AlphaFoldDB" id="A0A0C9SPM5"/>
<dbReference type="InterPro" id="IPR000883">
    <property type="entry name" value="Cyt_C_Oxase_1"/>
</dbReference>
<dbReference type="EMBL" id="KN832662">
    <property type="protein sequence ID" value="KII82777.1"/>
    <property type="molecule type" value="Genomic_DNA"/>
</dbReference>
<dbReference type="GO" id="GO:0005739">
    <property type="term" value="C:mitochondrion"/>
    <property type="evidence" value="ECO:0007669"/>
    <property type="project" value="UniProtKB-ARBA"/>
</dbReference>
<dbReference type="GO" id="GO:0006123">
    <property type="term" value="P:mitochondrial electron transport, cytochrome c to oxygen"/>
    <property type="evidence" value="ECO:0007669"/>
    <property type="project" value="TreeGrafter"/>
</dbReference>
<feature type="non-terminal residue" evidence="1">
    <location>
        <position position="101"/>
    </location>
</feature>
<name>A0A0C9SPM5_PLICR</name>